<keyword evidence="2" id="KW-1133">Transmembrane helix</keyword>
<keyword evidence="4" id="KW-1185">Reference proteome</keyword>
<keyword evidence="2" id="KW-0472">Membrane</keyword>
<protein>
    <recommendedName>
        <fullName evidence="5">Transmembrane protein</fullName>
    </recommendedName>
</protein>
<name>A0A0V0R4T9_PSEPJ</name>
<evidence type="ECO:0000256" key="2">
    <source>
        <dbReference type="SAM" id="Phobius"/>
    </source>
</evidence>
<accession>A0A0V0R4T9</accession>
<dbReference type="InParanoid" id="A0A0V0R4T9"/>
<dbReference type="EMBL" id="LDAU01000048">
    <property type="protein sequence ID" value="KRX09506.1"/>
    <property type="molecule type" value="Genomic_DNA"/>
</dbReference>
<feature type="transmembrane region" description="Helical" evidence="2">
    <location>
        <begin position="247"/>
        <end position="266"/>
    </location>
</feature>
<proteinExistence type="predicted"/>
<evidence type="ECO:0008006" key="5">
    <source>
        <dbReference type="Google" id="ProtNLM"/>
    </source>
</evidence>
<feature type="compositionally biased region" description="Basic and acidic residues" evidence="1">
    <location>
        <begin position="187"/>
        <end position="205"/>
    </location>
</feature>
<keyword evidence="2" id="KW-0812">Transmembrane</keyword>
<organism evidence="3 4">
    <name type="scientific">Pseudocohnilembus persalinus</name>
    <name type="common">Ciliate</name>
    <dbReference type="NCBI Taxonomy" id="266149"/>
    <lineage>
        <taxon>Eukaryota</taxon>
        <taxon>Sar</taxon>
        <taxon>Alveolata</taxon>
        <taxon>Ciliophora</taxon>
        <taxon>Intramacronucleata</taxon>
        <taxon>Oligohymenophorea</taxon>
        <taxon>Scuticociliatia</taxon>
        <taxon>Philasterida</taxon>
        <taxon>Pseudocohnilembidae</taxon>
        <taxon>Pseudocohnilembus</taxon>
    </lineage>
</organism>
<evidence type="ECO:0000256" key="1">
    <source>
        <dbReference type="SAM" id="MobiDB-lite"/>
    </source>
</evidence>
<reference evidence="3 4" key="1">
    <citation type="journal article" date="2015" name="Sci. Rep.">
        <title>Genome of the facultative scuticociliatosis pathogen Pseudocohnilembus persalinus provides insight into its virulence through horizontal gene transfer.</title>
        <authorList>
            <person name="Xiong J."/>
            <person name="Wang G."/>
            <person name="Cheng J."/>
            <person name="Tian M."/>
            <person name="Pan X."/>
            <person name="Warren A."/>
            <person name="Jiang C."/>
            <person name="Yuan D."/>
            <person name="Miao W."/>
        </authorList>
    </citation>
    <scope>NUCLEOTIDE SEQUENCE [LARGE SCALE GENOMIC DNA]</scope>
    <source>
        <strain evidence="3">36N120E</strain>
    </source>
</reference>
<gene>
    <name evidence="3" type="ORF">PPERSA_12249</name>
</gene>
<dbReference type="AlphaFoldDB" id="A0A0V0R4T9"/>
<comment type="caution">
    <text evidence="3">The sequence shown here is derived from an EMBL/GenBank/DDBJ whole genome shotgun (WGS) entry which is preliminary data.</text>
</comment>
<evidence type="ECO:0000313" key="4">
    <source>
        <dbReference type="Proteomes" id="UP000054937"/>
    </source>
</evidence>
<evidence type="ECO:0000313" key="3">
    <source>
        <dbReference type="EMBL" id="KRX09506.1"/>
    </source>
</evidence>
<feature type="region of interest" description="Disordered" evidence="1">
    <location>
        <begin position="179"/>
        <end position="205"/>
    </location>
</feature>
<sequence length="282" mass="33556">MISAGLLTGGIFFNALGYYQLKKGSKLVELFQRLEKIQVYNYNYLDSIQKIVNKKQVTLAANLPPWETKNFKTHIQVKSKDQEHNYVRHDGDFKFFLHSARNGFLKVVNKSQKTRIYNITKGEKAQNLNQVNLNQFQKWMKPFLGNNFYEFNLAKEGQQYVFIGNLVENPDYKEIEVEQNQNQNEQKINKEEDNREEMKQKLEKQQQVQKSEESKYIFQTELILGENKDFFMQFLDKYIVETRNKQYLFFGIGSILILTHFVMFNYGKKKEQKQMLESGMQK</sequence>
<dbReference type="Proteomes" id="UP000054937">
    <property type="component" value="Unassembled WGS sequence"/>
</dbReference>